<dbReference type="PANTHER" id="PTHR47331">
    <property type="entry name" value="PHD-TYPE DOMAIN-CONTAINING PROTEIN"/>
    <property type="match status" value="1"/>
</dbReference>
<proteinExistence type="predicted"/>
<evidence type="ECO:0000313" key="2">
    <source>
        <dbReference type="EnsemblMetazoa" id="CJA26571.1"/>
    </source>
</evidence>
<dbReference type="InterPro" id="IPR005312">
    <property type="entry name" value="DUF1759"/>
</dbReference>
<dbReference type="EnsemblMetazoa" id="CJA26571.1">
    <property type="protein sequence ID" value="CJA26571.1"/>
    <property type="gene ID" value="WBGene00182143"/>
</dbReference>
<sequence length="345" mass="39903">MAGIMDIPTILSTIKPFNGNTEDYALFITRFNALVHHNPTIDDILKQNILISLLEGDSKELITSDQLSPESYADLRQNLEMVYNRTGDRKNQLLDNYRKLPFHQTDNDMMDKDVMKHVCLANSLERLQFSMDNTLVIKTFIEKLPSQIMRMVIKKNQRNSHHSPSFMETVKLVRTLISENRSVEEAEKRRKETTQINEVCTAEVNKLSTTRDKIPHHHSDGKKSYGHDQLAQRQPSPFATYRLAPCIFCAKDHESFKCTISTQEKVEAINKQKDICRNCLFRNHRTDKCKSRFACPTCKRKHHSSLCLEKSKMDTLVNLLSSTTSEELKTFFRTNGVEPQSIQKH</sequence>
<dbReference type="AlphaFoldDB" id="A0A8R1E825"/>
<accession>A0A8R1E825</accession>
<reference evidence="2" key="2">
    <citation type="submission" date="2022-06" db="UniProtKB">
        <authorList>
            <consortium name="EnsemblMetazoa"/>
        </authorList>
    </citation>
    <scope>IDENTIFICATION</scope>
    <source>
        <strain evidence="2">DF5081</strain>
    </source>
</reference>
<keyword evidence="3" id="KW-1185">Reference proteome</keyword>
<feature type="compositionally biased region" description="Basic and acidic residues" evidence="1">
    <location>
        <begin position="210"/>
        <end position="226"/>
    </location>
</feature>
<protein>
    <submittedName>
        <fullName evidence="2">Uncharacterized protein</fullName>
    </submittedName>
</protein>
<dbReference type="Proteomes" id="UP000005237">
    <property type="component" value="Unassembled WGS sequence"/>
</dbReference>
<feature type="region of interest" description="Disordered" evidence="1">
    <location>
        <begin position="210"/>
        <end position="231"/>
    </location>
</feature>
<name>A0A8R1E825_CAEJA</name>
<dbReference type="PANTHER" id="PTHR47331:SF1">
    <property type="entry name" value="GAG-LIKE PROTEIN"/>
    <property type="match status" value="1"/>
</dbReference>
<reference evidence="3" key="1">
    <citation type="submission" date="2010-08" db="EMBL/GenBank/DDBJ databases">
        <authorList>
            <consortium name="Caenorhabditis japonica Sequencing Consortium"/>
            <person name="Wilson R.K."/>
        </authorList>
    </citation>
    <scope>NUCLEOTIDE SEQUENCE [LARGE SCALE GENOMIC DNA]</scope>
    <source>
        <strain evidence="3">DF5081</strain>
    </source>
</reference>
<evidence type="ECO:0000256" key="1">
    <source>
        <dbReference type="SAM" id="MobiDB-lite"/>
    </source>
</evidence>
<organism evidence="2 3">
    <name type="scientific">Caenorhabditis japonica</name>
    <dbReference type="NCBI Taxonomy" id="281687"/>
    <lineage>
        <taxon>Eukaryota</taxon>
        <taxon>Metazoa</taxon>
        <taxon>Ecdysozoa</taxon>
        <taxon>Nematoda</taxon>
        <taxon>Chromadorea</taxon>
        <taxon>Rhabditida</taxon>
        <taxon>Rhabditina</taxon>
        <taxon>Rhabditomorpha</taxon>
        <taxon>Rhabditoidea</taxon>
        <taxon>Rhabditidae</taxon>
        <taxon>Peloderinae</taxon>
        <taxon>Caenorhabditis</taxon>
    </lineage>
</organism>
<evidence type="ECO:0000313" key="3">
    <source>
        <dbReference type="Proteomes" id="UP000005237"/>
    </source>
</evidence>
<dbReference type="Pfam" id="PF03564">
    <property type="entry name" value="DUF1759"/>
    <property type="match status" value="1"/>
</dbReference>